<sequence>MARISKSKAAKFNAHTLQKLRDAVEIDPEVDLTTKLPLRYSTRLTKMRRVAQSDEDEDIRAFLRASDSVEVVFSLSEAVLNLLGVPRNTESTPNDLSERLVHVVQAGEIIWKAPFARQKMVFKCGHNIAVKAVQGMEDYTEYTTLKYIQ</sequence>
<proteinExistence type="predicted"/>
<protein>
    <submittedName>
        <fullName evidence="1">Uncharacterized protein</fullName>
    </submittedName>
</protein>
<organism evidence="2">
    <name type="scientific">Coccidioides posadasii (strain RMSCC 757 / Silveira)</name>
    <name type="common">Valley fever fungus</name>
    <dbReference type="NCBI Taxonomy" id="443226"/>
    <lineage>
        <taxon>Eukaryota</taxon>
        <taxon>Fungi</taxon>
        <taxon>Dikarya</taxon>
        <taxon>Ascomycota</taxon>
        <taxon>Pezizomycotina</taxon>
        <taxon>Eurotiomycetes</taxon>
        <taxon>Eurotiomycetidae</taxon>
        <taxon>Onygenales</taxon>
        <taxon>Onygenaceae</taxon>
        <taxon>Coccidioides</taxon>
    </lineage>
</organism>
<reference evidence="2" key="2">
    <citation type="submission" date="2010-03" db="EMBL/GenBank/DDBJ databases">
        <title>The genome sequence of Coccidioides posadasii strain Silveira.</title>
        <authorList>
            <consortium name="The Broad Institute Genome Sequencing Center for Infectious Disease"/>
            <person name="Neafsey D."/>
            <person name="Orbach M."/>
            <person name="Henn M.R."/>
            <person name="Cole G.T."/>
            <person name="Galgiani J."/>
            <person name="Gardner M.J."/>
            <person name="Kirkland T.N."/>
            <person name="Taylor J.W."/>
            <person name="Young S.K."/>
            <person name="Zeng Q."/>
            <person name="Koehrsen M."/>
            <person name="Alvarado L."/>
            <person name="Berlin A."/>
            <person name="Borenstein D."/>
            <person name="Chapman S.B."/>
            <person name="Chen Z."/>
            <person name="Engels R."/>
            <person name="Freedman E."/>
            <person name="Gellesch M."/>
            <person name="Goldberg J."/>
            <person name="Griggs A."/>
            <person name="Gujja S."/>
            <person name="Heilman E."/>
            <person name="Heiman D."/>
            <person name="Howarth C."/>
            <person name="Jen D."/>
            <person name="Larson L."/>
            <person name="Mehta T."/>
            <person name="Neiman D."/>
            <person name="Park D."/>
            <person name="Pearson M."/>
            <person name="Richards J."/>
            <person name="Roberts A."/>
            <person name="Saif S."/>
            <person name="Shea T."/>
            <person name="Shenoy N."/>
            <person name="Sisk P."/>
            <person name="Stolte C."/>
            <person name="Sykes S."/>
            <person name="Walk T."/>
            <person name="White J."/>
            <person name="Yandava C."/>
            <person name="Haas B."/>
            <person name="Nusbaum C."/>
            <person name="Birren B."/>
        </authorList>
    </citation>
    <scope>NUCLEOTIDE SEQUENCE [LARGE SCALE GENOMIC DNA]</scope>
    <source>
        <strain evidence="2">RMSCC 757 / Silveira</strain>
    </source>
</reference>
<keyword evidence="2" id="KW-1185">Reference proteome</keyword>
<dbReference type="VEuPathDB" id="FungiDB:D8B26_005041"/>
<gene>
    <name evidence="1" type="ORF">CPSG_04890</name>
</gene>
<evidence type="ECO:0000313" key="1">
    <source>
        <dbReference type="EMBL" id="EFW18204.1"/>
    </source>
</evidence>
<dbReference type="HOGENOM" id="CLU_1749482_0_0_1"/>
<accession>E9D5L0</accession>
<dbReference type="STRING" id="443226.E9D5L0"/>
<dbReference type="OMA" id="MEHYTEY"/>
<reference evidence="2" key="1">
    <citation type="journal article" date="2010" name="Genome Res.">
        <title>Population genomic sequencing of Coccidioides fungi reveals recent hybridization and transposon control.</title>
        <authorList>
            <person name="Neafsey D.E."/>
            <person name="Barker B.M."/>
            <person name="Sharpton T.J."/>
            <person name="Stajich J.E."/>
            <person name="Park D.J."/>
            <person name="Whiston E."/>
            <person name="Hung C.-Y."/>
            <person name="McMahan C."/>
            <person name="White J."/>
            <person name="Sykes S."/>
            <person name="Heiman D."/>
            <person name="Young S."/>
            <person name="Zeng Q."/>
            <person name="Abouelleil A."/>
            <person name="Aftuck L."/>
            <person name="Bessette D."/>
            <person name="Brown A."/>
            <person name="FitzGerald M."/>
            <person name="Lui A."/>
            <person name="Macdonald J.P."/>
            <person name="Priest M."/>
            <person name="Orbach M.J."/>
            <person name="Galgiani J.N."/>
            <person name="Kirkland T.N."/>
            <person name="Cole G.T."/>
            <person name="Birren B.W."/>
            <person name="Henn M.R."/>
            <person name="Taylor J.W."/>
            <person name="Rounsley S.D."/>
        </authorList>
    </citation>
    <scope>NUCLEOTIDE SEQUENCE [LARGE SCALE GENOMIC DNA]</scope>
    <source>
        <strain evidence="2">RMSCC 757 / Silveira</strain>
    </source>
</reference>
<name>E9D5L0_COCPS</name>
<dbReference type="EMBL" id="GL636492">
    <property type="protein sequence ID" value="EFW18204.1"/>
    <property type="molecule type" value="Genomic_DNA"/>
</dbReference>
<dbReference type="Proteomes" id="UP000002497">
    <property type="component" value="Unassembled WGS sequence"/>
</dbReference>
<evidence type="ECO:0000313" key="2">
    <source>
        <dbReference type="Proteomes" id="UP000002497"/>
    </source>
</evidence>
<dbReference type="AlphaFoldDB" id="E9D5L0"/>
<dbReference type="VEuPathDB" id="FungiDB:CPSG_04890"/>